<keyword evidence="2" id="KW-1185">Reference proteome</keyword>
<dbReference type="AlphaFoldDB" id="A0AAN8FU09"/>
<evidence type="ECO:0000313" key="1">
    <source>
        <dbReference type="EMBL" id="KAK5976840.1"/>
    </source>
</evidence>
<protein>
    <submittedName>
        <fullName evidence="1">Uncharacterized protein</fullName>
    </submittedName>
</protein>
<accession>A0AAN8FU09</accession>
<comment type="caution">
    <text evidence="1">The sequence shown here is derived from an EMBL/GenBank/DDBJ whole genome shotgun (WGS) entry which is preliminary data.</text>
</comment>
<name>A0AAN8FU09_TRICO</name>
<reference evidence="1 2" key="1">
    <citation type="submission" date="2019-10" db="EMBL/GenBank/DDBJ databases">
        <title>Assembly and Annotation for the nematode Trichostrongylus colubriformis.</title>
        <authorList>
            <person name="Martin J."/>
        </authorList>
    </citation>
    <scope>NUCLEOTIDE SEQUENCE [LARGE SCALE GENOMIC DNA]</scope>
    <source>
        <strain evidence="1">G859</strain>
        <tissue evidence="1">Whole worm</tissue>
    </source>
</reference>
<dbReference type="GO" id="GO:0003676">
    <property type="term" value="F:nucleic acid binding"/>
    <property type="evidence" value="ECO:0007669"/>
    <property type="project" value="InterPro"/>
</dbReference>
<sequence length="117" mass="13530">MSIIRLQSRIPNLRAQGTRIPRKCTPCQKFNALPYKYPLQGDLPKPRVQRSRLFAHVGLDYFGPLAITNPYESEEKGYGFIVTCMATRLIHLDAMPDLSTMAFLRMLRRFFGTKRHS</sequence>
<gene>
    <name evidence="1" type="ORF">GCK32_022881</name>
</gene>
<evidence type="ECO:0000313" key="2">
    <source>
        <dbReference type="Proteomes" id="UP001331761"/>
    </source>
</evidence>
<dbReference type="Proteomes" id="UP001331761">
    <property type="component" value="Unassembled WGS sequence"/>
</dbReference>
<dbReference type="InterPro" id="IPR036397">
    <property type="entry name" value="RNaseH_sf"/>
</dbReference>
<dbReference type="Gene3D" id="3.30.420.10">
    <property type="entry name" value="Ribonuclease H-like superfamily/Ribonuclease H"/>
    <property type="match status" value="1"/>
</dbReference>
<proteinExistence type="predicted"/>
<dbReference type="EMBL" id="WIXE01011309">
    <property type="protein sequence ID" value="KAK5976840.1"/>
    <property type="molecule type" value="Genomic_DNA"/>
</dbReference>
<dbReference type="PANTHER" id="PTHR47331">
    <property type="entry name" value="PHD-TYPE DOMAIN-CONTAINING PROTEIN"/>
    <property type="match status" value="1"/>
</dbReference>
<organism evidence="1 2">
    <name type="scientific">Trichostrongylus colubriformis</name>
    <name type="common">Black scour worm</name>
    <dbReference type="NCBI Taxonomy" id="6319"/>
    <lineage>
        <taxon>Eukaryota</taxon>
        <taxon>Metazoa</taxon>
        <taxon>Ecdysozoa</taxon>
        <taxon>Nematoda</taxon>
        <taxon>Chromadorea</taxon>
        <taxon>Rhabditida</taxon>
        <taxon>Rhabditina</taxon>
        <taxon>Rhabditomorpha</taxon>
        <taxon>Strongyloidea</taxon>
        <taxon>Trichostrongylidae</taxon>
        <taxon>Trichostrongylus</taxon>
    </lineage>
</organism>